<dbReference type="SUPFAM" id="SSF51197">
    <property type="entry name" value="Clavaminate synthase-like"/>
    <property type="match status" value="1"/>
</dbReference>
<dbReference type="GO" id="GO:0006307">
    <property type="term" value="P:DNA alkylation repair"/>
    <property type="evidence" value="ECO:0007669"/>
    <property type="project" value="InterPro"/>
</dbReference>
<evidence type="ECO:0000259" key="1">
    <source>
        <dbReference type="PROSITE" id="PS51471"/>
    </source>
</evidence>
<protein>
    <recommendedName>
        <fullName evidence="1">Fe2OG dioxygenase domain-containing protein</fullName>
    </recommendedName>
</protein>
<dbReference type="PANTHER" id="PTHR31212:SF4">
    <property type="entry name" value="ALPHA-KETOGLUTARATE-DEPENDENT DIOXYGENASE ALKB HOMOLOG 3"/>
    <property type="match status" value="1"/>
</dbReference>
<accession>A0A106QDW2</accession>
<evidence type="ECO:0000313" key="2">
    <source>
        <dbReference type="EMBL" id="KWA84324.1"/>
    </source>
</evidence>
<dbReference type="Gene3D" id="2.60.120.590">
    <property type="entry name" value="Alpha-ketoglutarate-dependent dioxygenase AlkB-like"/>
    <property type="match status" value="1"/>
</dbReference>
<dbReference type="AlphaFoldDB" id="A0A106QDW2"/>
<dbReference type="Pfam" id="PF13532">
    <property type="entry name" value="2OG-FeII_Oxy_2"/>
    <property type="match status" value="1"/>
</dbReference>
<dbReference type="EMBL" id="LPHD01000049">
    <property type="protein sequence ID" value="KWA84324.1"/>
    <property type="molecule type" value="Genomic_DNA"/>
</dbReference>
<dbReference type="RefSeq" id="WP_060192721.1">
    <property type="nucleotide sequence ID" value="NZ_LPHD01000049.1"/>
</dbReference>
<dbReference type="InterPro" id="IPR005123">
    <property type="entry name" value="Oxoglu/Fe-dep_dioxygenase_dom"/>
</dbReference>
<reference evidence="2 3" key="1">
    <citation type="submission" date="2015-11" db="EMBL/GenBank/DDBJ databases">
        <title>Expanding the genomic diversity of Burkholderia species for the development of highly accurate diagnostics.</title>
        <authorList>
            <person name="Sahl J."/>
            <person name="Keim P."/>
            <person name="Wagner D."/>
        </authorList>
    </citation>
    <scope>NUCLEOTIDE SEQUENCE [LARGE SCALE GENOMIC DNA]</scope>
    <source>
        <strain evidence="2 3">MSMB2087WGS</strain>
    </source>
</reference>
<gene>
    <name evidence="2" type="ORF">WL29_23600</name>
</gene>
<feature type="domain" description="Fe2OG dioxygenase" evidence="1">
    <location>
        <begin position="82"/>
        <end position="180"/>
    </location>
</feature>
<name>A0A106QDW2_9BURK</name>
<dbReference type="PROSITE" id="PS51471">
    <property type="entry name" value="FE2OG_OXY"/>
    <property type="match status" value="1"/>
</dbReference>
<dbReference type="InterPro" id="IPR032854">
    <property type="entry name" value="ALKBH3"/>
</dbReference>
<comment type="caution">
    <text evidence="2">The sequence shown here is derived from an EMBL/GenBank/DDBJ whole genome shotgun (WGS) entry which is preliminary data.</text>
</comment>
<dbReference type="InterPro" id="IPR027450">
    <property type="entry name" value="AlkB-like"/>
</dbReference>
<dbReference type="Proteomes" id="UP000060630">
    <property type="component" value="Unassembled WGS sequence"/>
</dbReference>
<organism evidence="2 3">
    <name type="scientific">Burkholderia ubonensis</name>
    <dbReference type="NCBI Taxonomy" id="101571"/>
    <lineage>
        <taxon>Bacteria</taxon>
        <taxon>Pseudomonadati</taxon>
        <taxon>Pseudomonadota</taxon>
        <taxon>Betaproteobacteria</taxon>
        <taxon>Burkholderiales</taxon>
        <taxon>Burkholderiaceae</taxon>
        <taxon>Burkholderia</taxon>
        <taxon>Burkholderia cepacia complex</taxon>
    </lineage>
</organism>
<evidence type="ECO:0000313" key="3">
    <source>
        <dbReference type="Proteomes" id="UP000060630"/>
    </source>
</evidence>
<sequence>MLTCVKYRPGFVANPNTIFEALWTELEWERRGSTPRREFYCNEVGVPYVYGRGAGEREYLPKAWHPALAALKSSVEAELGTKFEVAFLNGYEDSKDHLGWHADDSDTMDDARPIAIVTLGAEREIWFCPNTDRNDVMKLVLENGSLCVMAPGMQDTHWHRIPKAGFECGPRISITFRGYVT</sequence>
<dbReference type="PANTHER" id="PTHR31212">
    <property type="entry name" value="ALPHA-KETOGLUTARATE-DEPENDENT DIOXYGENASE ALKB HOMOLOG 3"/>
    <property type="match status" value="1"/>
</dbReference>
<proteinExistence type="predicted"/>
<dbReference type="InterPro" id="IPR037151">
    <property type="entry name" value="AlkB-like_sf"/>
</dbReference>
<dbReference type="GO" id="GO:0051213">
    <property type="term" value="F:dioxygenase activity"/>
    <property type="evidence" value="ECO:0007669"/>
    <property type="project" value="InterPro"/>
</dbReference>